<protein>
    <recommendedName>
        <fullName evidence="1">Integrase catalytic domain-containing protein</fullName>
    </recommendedName>
</protein>
<sequence>MCLFVCFASKALHLEVVSDLSTDTFILSLRRFISRRGRPSHLYCDNGTNFVGANNELARFIRSSNEDISAFASNEGIDFKFSPAYSPHFGGIWESAVKSAKFHITRVLGTQHLTFEELSTLFTQVEAILNSRPITPLSTDPNDFEPLTPGHFLIGRALTSLPSPNFTNVNENRLRRYERLEQLRQHFWERWRNEYLCELQRRTKWKISQKQVQEGDLVVLKEENAPPLKWRLGRIQKLYPGPDGIVRVADVRTARGILRRAVHKLYCLPDPVENYSKTCSFEGREDVQDYSIDAQH</sequence>
<dbReference type="InterPro" id="IPR036397">
    <property type="entry name" value="RNaseH_sf"/>
</dbReference>
<dbReference type="AlphaFoldDB" id="A0ABD0S567"/>
<evidence type="ECO:0000259" key="1">
    <source>
        <dbReference type="PROSITE" id="PS50994"/>
    </source>
</evidence>
<dbReference type="InterPro" id="IPR040676">
    <property type="entry name" value="DUF5641"/>
</dbReference>
<name>A0ABD0S567_LOXSC</name>
<feature type="domain" description="Integrase catalytic" evidence="1">
    <location>
        <begin position="1"/>
        <end position="157"/>
    </location>
</feature>
<dbReference type="Pfam" id="PF18701">
    <property type="entry name" value="DUF5641"/>
    <property type="match status" value="1"/>
</dbReference>
<dbReference type="InterPro" id="IPR001584">
    <property type="entry name" value="Integrase_cat-core"/>
</dbReference>
<accession>A0ABD0S567</accession>
<gene>
    <name evidence="2" type="ORF">ABMA28_011437</name>
</gene>
<dbReference type="Gene3D" id="3.30.420.10">
    <property type="entry name" value="Ribonuclease H-like superfamily/Ribonuclease H"/>
    <property type="match status" value="1"/>
</dbReference>
<reference evidence="2 3" key="1">
    <citation type="submission" date="2024-06" db="EMBL/GenBank/DDBJ databases">
        <title>A chromosome-level genome assembly of beet webworm, Loxostege sticticalis.</title>
        <authorList>
            <person name="Zhang Y."/>
        </authorList>
    </citation>
    <scope>NUCLEOTIDE SEQUENCE [LARGE SCALE GENOMIC DNA]</scope>
    <source>
        <strain evidence="2">AQ028</strain>
        <tissue evidence="2">Male pupae</tissue>
    </source>
</reference>
<evidence type="ECO:0000313" key="3">
    <source>
        <dbReference type="Proteomes" id="UP001549921"/>
    </source>
</evidence>
<evidence type="ECO:0000313" key="2">
    <source>
        <dbReference type="EMBL" id="KAL0809215.1"/>
    </source>
</evidence>
<dbReference type="PROSITE" id="PS50994">
    <property type="entry name" value="INTEGRASE"/>
    <property type="match status" value="1"/>
</dbReference>
<dbReference type="PANTHER" id="PTHR47331:SF1">
    <property type="entry name" value="GAG-LIKE PROTEIN"/>
    <property type="match status" value="1"/>
</dbReference>
<dbReference type="SUPFAM" id="SSF53098">
    <property type="entry name" value="Ribonuclease H-like"/>
    <property type="match status" value="1"/>
</dbReference>
<dbReference type="EMBL" id="JBEDNZ010000029">
    <property type="protein sequence ID" value="KAL0809215.1"/>
    <property type="molecule type" value="Genomic_DNA"/>
</dbReference>
<dbReference type="Proteomes" id="UP001549921">
    <property type="component" value="Unassembled WGS sequence"/>
</dbReference>
<organism evidence="2 3">
    <name type="scientific">Loxostege sticticalis</name>
    <name type="common">Beet webworm moth</name>
    <dbReference type="NCBI Taxonomy" id="481309"/>
    <lineage>
        <taxon>Eukaryota</taxon>
        <taxon>Metazoa</taxon>
        <taxon>Ecdysozoa</taxon>
        <taxon>Arthropoda</taxon>
        <taxon>Hexapoda</taxon>
        <taxon>Insecta</taxon>
        <taxon>Pterygota</taxon>
        <taxon>Neoptera</taxon>
        <taxon>Endopterygota</taxon>
        <taxon>Lepidoptera</taxon>
        <taxon>Glossata</taxon>
        <taxon>Ditrysia</taxon>
        <taxon>Pyraloidea</taxon>
        <taxon>Crambidae</taxon>
        <taxon>Pyraustinae</taxon>
        <taxon>Loxostege</taxon>
    </lineage>
</organism>
<dbReference type="InterPro" id="IPR012337">
    <property type="entry name" value="RNaseH-like_sf"/>
</dbReference>
<proteinExistence type="predicted"/>
<dbReference type="PANTHER" id="PTHR47331">
    <property type="entry name" value="PHD-TYPE DOMAIN-CONTAINING PROTEIN"/>
    <property type="match status" value="1"/>
</dbReference>
<comment type="caution">
    <text evidence="2">The sequence shown here is derived from an EMBL/GenBank/DDBJ whole genome shotgun (WGS) entry which is preliminary data.</text>
</comment>